<evidence type="ECO:0000256" key="2">
    <source>
        <dbReference type="ARBA" id="ARBA00023125"/>
    </source>
</evidence>
<keyword evidence="6" id="KW-1185">Reference proteome</keyword>
<dbReference type="InterPro" id="IPR036388">
    <property type="entry name" value="WH-like_DNA-bd_sf"/>
</dbReference>
<keyword evidence="3" id="KW-0804">Transcription</keyword>
<dbReference type="Pfam" id="PF01638">
    <property type="entry name" value="HxlR"/>
    <property type="match status" value="1"/>
</dbReference>
<keyword evidence="1" id="KW-0805">Transcription regulation</keyword>
<evidence type="ECO:0000313" key="6">
    <source>
        <dbReference type="Proteomes" id="UP000011680"/>
    </source>
</evidence>
<dbReference type="PROSITE" id="PS51118">
    <property type="entry name" value="HTH_HXLR"/>
    <property type="match status" value="1"/>
</dbReference>
<reference evidence="5 6" key="1">
    <citation type="journal article" date="2014" name="PLoS Genet.">
        <title>Phylogenetically driven sequencing of extremely halophilic archaea reveals strategies for static and dynamic osmo-response.</title>
        <authorList>
            <person name="Becker E.A."/>
            <person name="Seitzer P.M."/>
            <person name="Tritt A."/>
            <person name="Larsen D."/>
            <person name="Krusor M."/>
            <person name="Yao A.I."/>
            <person name="Wu D."/>
            <person name="Madern D."/>
            <person name="Eisen J.A."/>
            <person name="Darling A.E."/>
            <person name="Facciotti M.T."/>
        </authorList>
    </citation>
    <scope>NUCLEOTIDE SEQUENCE [LARGE SCALE GENOMIC DNA]</scope>
    <source>
        <strain evidence="5 6">JCM 13552</strain>
    </source>
</reference>
<comment type="caution">
    <text evidence="5">The sequence shown here is derived from an EMBL/GenBank/DDBJ whole genome shotgun (WGS) entry which is preliminary data.</text>
</comment>
<evidence type="ECO:0000256" key="3">
    <source>
        <dbReference type="ARBA" id="ARBA00023163"/>
    </source>
</evidence>
<dbReference type="STRING" id="1227457.C451_00985"/>
<keyword evidence="2" id="KW-0238">DNA-binding</keyword>
<dbReference type="SUPFAM" id="SSF46785">
    <property type="entry name" value="Winged helix' DNA-binding domain"/>
    <property type="match status" value="1"/>
</dbReference>
<sequence>MKESLIETTYSTEWSGIWQVLGCKWTFHILRFLAVQDAQFNQIQTAIDGLPASTLSTRLKALEEERIVSRTVEDSSPPTVEYSLTEKGTELAAIIEQIEELESRYA</sequence>
<dbReference type="InterPro" id="IPR011991">
    <property type="entry name" value="ArsR-like_HTH"/>
</dbReference>
<dbReference type="PANTHER" id="PTHR33204:SF18">
    <property type="entry name" value="TRANSCRIPTIONAL REGULATORY PROTEIN"/>
    <property type="match status" value="1"/>
</dbReference>
<feature type="domain" description="HTH hxlR-type" evidence="4">
    <location>
        <begin position="12"/>
        <end position="106"/>
    </location>
</feature>
<evidence type="ECO:0000256" key="1">
    <source>
        <dbReference type="ARBA" id="ARBA00023015"/>
    </source>
</evidence>
<dbReference type="GO" id="GO:0003700">
    <property type="term" value="F:DNA-binding transcription factor activity"/>
    <property type="evidence" value="ECO:0007669"/>
    <property type="project" value="InterPro"/>
</dbReference>
<dbReference type="CDD" id="cd00090">
    <property type="entry name" value="HTH_ARSR"/>
    <property type="match status" value="1"/>
</dbReference>
<dbReference type="PANTHER" id="PTHR33204">
    <property type="entry name" value="TRANSCRIPTIONAL REGULATOR, MARR FAMILY"/>
    <property type="match status" value="1"/>
</dbReference>
<accession>M0NGM8</accession>
<dbReference type="OrthoDB" id="10490at2157"/>
<dbReference type="eggNOG" id="arCOG01057">
    <property type="taxonomic scope" value="Archaea"/>
</dbReference>
<dbReference type="EMBL" id="AOMF01000022">
    <property type="protein sequence ID" value="EMA56713.1"/>
    <property type="molecule type" value="Genomic_DNA"/>
</dbReference>
<dbReference type="InterPro" id="IPR001845">
    <property type="entry name" value="HTH_ArsR_DNA-bd_dom"/>
</dbReference>
<name>M0NGM8_9EURY</name>
<organism evidence="5 6">
    <name type="scientific">Halococcus thailandensis JCM 13552</name>
    <dbReference type="NCBI Taxonomy" id="1227457"/>
    <lineage>
        <taxon>Archaea</taxon>
        <taxon>Methanobacteriati</taxon>
        <taxon>Methanobacteriota</taxon>
        <taxon>Stenosarchaea group</taxon>
        <taxon>Halobacteria</taxon>
        <taxon>Halobacteriales</taxon>
        <taxon>Halococcaceae</taxon>
        <taxon>Halococcus</taxon>
    </lineage>
</organism>
<proteinExistence type="predicted"/>
<dbReference type="InterPro" id="IPR002577">
    <property type="entry name" value="HTH_HxlR"/>
</dbReference>
<dbReference type="InterPro" id="IPR036390">
    <property type="entry name" value="WH_DNA-bd_sf"/>
</dbReference>
<dbReference type="PATRIC" id="fig|1227457.3.peg.175"/>
<dbReference type="RefSeq" id="WP_007736654.1">
    <property type="nucleotide sequence ID" value="NZ_AOMF01000022.1"/>
</dbReference>
<dbReference type="GO" id="GO:0003677">
    <property type="term" value="F:DNA binding"/>
    <property type="evidence" value="ECO:0007669"/>
    <property type="project" value="UniProtKB-KW"/>
</dbReference>
<evidence type="ECO:0000313" key="5">
    <source>
        <dbReference type="EMBL" id="EMA56713.1"/>
    </source>
</evidence>
<dbReference type="Gene3D" id="1.10.10.10">
    <property type="entry name" value="Winged helix-like DNA-binding domain superfamily/Winged helix DNA-binding domain"/>
    <property type="match status" value="1"/>
</dbReference>
<protein>
    <submittedName>
        <fullName evidence="5">Transcriptional regulator, HxlR family protein</fullName>
    </submittedName>
</protein>
<gene>
    <name evidence="5" type="ORF">C451_00985</name>
</gene>
<dbReference type="AlphaFoldDB" id="M0NGM8"/>
<evidence type="ECO:0000259" key="4">
    <source>
        <dbReference type="PROSITE" id="PS51118"/>
    </source>
</evidence>
<dbReference type="Proteomes" id="UP000011680">
    <property type="component" value="Unassembled WGS sequence"/>
</dbReference>
<dbReference type="SMART" id="SM00418">
    <property type="entry name" value="HTH_ARSR"/>
    <property type="match status" value="1"/>
</dbReference>